<dbReference type="PANTHER" id="PTHR47053:SF1">
    <property type="entry name" value="MUREIN DD-ENDOPEPTIDASE MEPH-RELATED"/>
    <property type="match status" value="1"/>
</dbReference>
<dbReference type="GO" id="GO:0008234">
    <property type="term" value="F:cysteine-type peptidase activity"/>
    <property type="evidence" value="ECO:0007669"/>
    <property type="project" value="UniProtKB-KW"/>
</dbReference>
<sequence>MNFKALLILLILSFSSPSWAEVDSINLSSQEIVVPSELTPTTDKQWANKIPLIIDKAYELTGIKYKLGGSKPETGFDCSQFVKYVFEQALNLSLPPSARSLSKMGETIKFEDLQPGDLVFFNTRKSKFSHVGIYVGNNEFIHAPRTGKTIRVENLTKNYWLKRFNGATRVDPAETL</sequence>
<dbReference type="InterPro" id="IPR038765">
    <property type="entry name" value="Papain-like_cys_pep_sf"/>
</dbReference>
<dbReference type="RefSeq" id="WP_046487105.1">
    <property type="nucleotide sequence ID" value="NZ_CP040978.1"/>
</dbReference>
<gene>
    <name evidence="7" type="ORF">BN1208_0274</name>
</gene>
<dbReference type="EMBL" id="LN827929">
    <property type="protein sequence ID" value="CEZ19168.1"/>
    <property type="molecule type" value="Genomic_DNA"/>
</dbReference>
<organism evidence="7 8">
    <name type="scientific">Candidatus Methylopumilus planktonicus</name>
    <dbReference type="NCBI Taxonomy" id="1581557"/>
    <lineage>
        <taxon>Bacteria</taxon>
        <taxon>Pseudomonadati</taxon>
        <taxon>Pseudomonadota</taxon>
        <taxon>Betaproteobacteria</taxon>
        <taxon>Nitrosomonadales</taxon>
        <taxon>Methylophilaceae</taxon>
        <taxon>Candidatus Methylopumilus</taxon>
    </lineage>
</organism>
<feature type="chain" id="PRO_5043119510" evidence="5">
    <location>
        <begin position="21"/>
        <end position="176"/>
    </location>
</feature>
<reference evidence="8" key="1">
    <citation type="submission" date="2014-12" db="EMBL/GenBank/DDBJ databases">
        <authorList>
            <person name="Salcher M.M."/>
        </authorList>
    </citation>
    <scope>NUCLEOTIDE SEQUENCE [LARGE SCALE GENOMIC DNA]</scope>
    <source>
        <strain evidence="8">MMS-10A-171</strain>
    </source>
</reference>
<evidence type="ECO:0000313" key="8">
    <source>
        <dbReference type="Proteomes" id="UP000064007"/>
    </source>
</evidence>
<keyword evidence="3" id="KW-0378">Hydrolase</keyword>
<dbReference type="InterPro" id="IPR000064">
    <property type="entry name" value="NLP_P60_dom"/>
</dbReference>
<dbReference type="Proteomes" id="UP000064007">
    <property type="component" value="Chromosome 1"/>
</dbReference>
<evidence type="ECO:0000259" key="6">
    <source>
        <dbReference type="PROSITE" id="PS51935"/>
    </source>
</evidence>
<proteinExistence type="inferred from homology"/>
<dbReference type="OrthoDB" id="9807055at2"/>
<dbReference type="STRING" id="1581557.BN1208_0274"/>
<evidence type="ECO:0000313" key="7">
    <source>
        <dbReference type="EMBL" id="CEZ19168.1"/>
    </source>
</evidence>
<evidence type="ECO:0000256" key="2">
    <source>
        <dbReference type="ARBA" id="ARBA00022670"/>
    </source>
</evidence>
<evidence type="ECO:0000256" key="1">
    <source>
        <dbReference type="ARBA" id="ARBA00007074"/>
    </source>
</evidence>
<dbReference type="Pfam" id="PF00877">
    <property type="entry name" value="NLPC_P60"/>
    <property type="match status" value="1"/>
</dbReference>
<keyword evidence="2" id="KW-0645">Protease</keyword>
<name>A0A0D6EV65_9PROT</name>
<dbReference type="PANTHER" id="PTHR47053">
    <property type="entry name" value="MUREIN DD-ENDOPEPTIDASE MEPH-RELATED"/>
    <property type="match status" value="1"/>
</dbReference>
<evidence type="ECO:0000256" key="3">
    <source>
        <dbReference type="ARBA" id="ARBA00022801"/>
    </source>
</evidence>
<dbReference type="KEGG" id="mbat:BN1208_0274"/>
<dbReference type="Gene3D" id="3.90.1720.10">
    <property type="entry name" value="endopeptidase domain like (from Nostoc punctiforme)"/>
    <property type="match status" value="1"/>
</dbReference>
<dbReference type="GO" id="GO:0006508">
    <property type="term" value="P:proteolysis"/>
    <property type="evidence" value="ECO:0007669"/>
    <property type="project" value="UniProtKB-KW"/>
</dbReference>
<evidence type="ECO:0000256" key="4">
    <source>
        <dbReference type="ARBA" id="ARBA00022807"/>
    </source>
</evidence>
<evidence type="ECO:0000256" key="5">
    <source>
        <dbReference type="SAM" id="SignalP"/>
    </source>
</evidence>
<dbReference type="InterPro" id="IPR051202">
    <property type="entry name" value="Peptidase_C40"/>
</dbReference>
<keyword evidence="5" id="KW-0732">Signal</keyword>
<comment type="similarity">
    <text evidence="1">Belongs to the peptidase C40 family.</text>
</comment>
<dbReference type="SUPFAM" id="SSF54001">
    <property type="entry name" value="Cysteine proteinases"/>
    <property type="match status" value="1"/>
</dbReference>
<keyword evidence="4" id="KW-0788">Thiol protease</keyword>
<keyword evidence="8" id="KW-1185">Reference proteome</keyword>
<feature type="domain" description="NlpC/P60" evidence="6">
    <location>
        <begin position="47"/>
        <end position="171"/>
    </location>
</feature>
<accession>A0A0D6EV65</accession>
<dbReference type="AlphaFoldDB" id="A0A0D6EV65"/>
<dbReference type="HOGENOM" id="CLU_016043_7_0_4"/>
<dbReference type="PROSITE" id="PS51935">
    <property type="entry name" value="NLPC_P60"/>
    <property type="match status" value="1"/>
</dbReference>
<feature type="signal peptide" evidence="5">
    <location>
        <begin position="1"/>
        <end position="20"/>
    </location>
</feature>
<protein>
    <submittedName>
        <fullName evidence="7">NLP/P60 protein</fullName>
    </submittedName>
</protein>